<dbReference type="InterPro" id="IPR010994">
    <property type="entry name" value="RuvA_2-like"/>
</dbReference>
<feature type="compositionally biased region" description="Low complexity" evidence="1">
    <location>
        <begin position="32"/>
        <end position="46"/>
    </location>
</feature>
<keyword evidence="2" id="KW-0732">Signal</keyword>
<dbReference type="Proteomes" id="UP000590740">
    <property type="component" value="Unassembled WGS sequence"/>
</dbReference>
<evidence type="ECO:0000256" key="2">
    <source>
        <dbReference type="SAM" id="SignalP"/>
    </source>
</evidence>
<feature type="chain" id="PRO_5031548256" evidence="2">
    <location>
        <begin position="20"/>
        <end position="140"/>
    </location>
</feature>
<dbReference type="RefSeq" id="WP_184341033.1">
    <property type="nucleotide sequence ID" value="NZ_JACHIG010000007.1"/>
</dbReference>
<comment type="caution">
    <text evidence="3">The sequence shown here is derived from an EMBL/GenBank/DDBJ whole genome shotgun (WGS) entry which is preliminary data.</text>
</comment>
<name>A0A7W7YCX1_9BACT</name>
<dbReference type="Gene3D" id="1.10.150.320">
    <property type="entry name" value="Photosystem II 12 kDa extrinsic protein"/>
    <property type="match status" value="1"/>
</dbReference>
<evidence type="ECO:0000256" key="1">
    <source>
        <dbReference type="SAM" id="MobiDB-lite"/>
    </source>
</evidence>
<sequence length="140" mass="14311">MKKLITLLSFITLSLSLTAAEDTTPKKDAGKAKAAAGQPAKPSAKAEALASTLTTQQRSQLLSILNTGDDAALLALPGVGEARAKAIVKIRPLADVTSVLAADGIGEGIFAQMVGYAKAGFTKPEKPAKKKAAPKKADAK</sequence>
<evidence type="ECO:0000313" key="4">
    <source>
        <dbReference type="Proteomes" id="UP000590740"/>
    </source>
</evidence>
<gene>
    <name evidence="3" type="ORF">HNQ65_003425</name>
</gene>
<dbReference type="SUPFAM" id="SSF47781">
    <property type="entry name" value="RuvA domain 2-like"/>
    <property type="match status" value="1"/>
</dbReference>
<evidence type="ECO:0000313" key="3">
    <source>
        <dbReference type="EMBL" id="MBB5033835.1"/>
    </source>
</evidence>
<accession>A0A7W7YCX1</accession>
<protein>
    <submittedName>
        <fullName evidence="3">DNA uptake protein ComE-like DNA-binding protein</fullName>
    </submittedName>
</protein>
<reference evidence="3 4" key="1">
    <citation type="submission" date="2020-08" db="EMBL/GenBank/DDBJ databases">
        <title>Genomic Encyclopedia of Type Strains, Phase IV (KMG-IV): sequencing the most valuable type-strain genomes for metagenomic binning, comparative biology and taxonomic classification.</title>
        <authorList>
            <person name="Goeker M."/>
        </authorList>
    </citation>
    <scope>NUCLEOTIDE SEQUENCE [LARGE SCALE GENOMIC DNA]</scope>
    <source>
        <strain evidence="3 4">DSM 12252</strain>
    </source>
</reference>
<dbReference type="AlphaFoldDB" id="A0A7W7YCX1"/>
<keyword evidence="3" id="KW-0238">DNA-binding</keyword>
<feature type="signal peptide" evidence="2">
    <location>
        <begin position="1"/>
        <end position="19"/>
    </location>
</feature>
<keyword evidence="4" id="KW-1185">Reference proteome</keyword>
<dbReference type="EMBL" id="JACHIG010000007">
    <property type="protein sequence ID" value="MBB5033835.1"/>
    <property type="molecule type" value="Genomic_DNA"/>
</dbReference>
<organism evidence="3 4">
    <name type="scientific">Prosthecobacter vanneervenii</name>
    <dbReference type="NCBI Taxonomy" id="48466"/>
    <lineage>
        <taxon>Bacteria</taxon>
        <taxon>Pseudomonadati</taxon>
        <taxon>Verrucomicrobiota</taxon>
        <taxon>Verrucomicrobiia</taxon>
        <taxon>Verrucomicrobiales</taxon>
        <taxon>Verrucomicrobiaceae</taxon>
        <taxon>Prosthecobacter</taxon>
    </lineage>
</organism>
<dbReference type="GO" id="GO:0003677">
    <property type="term" value="F:DNA binding"/>
    <property type="evidence" value="ECO:0007669"/>
    <property type="project" value="UniProtKB-KW"/>
</dbReference>
<proteinExistence type="predicted"/>
<feature type="region of interest" description="Disordered" evidence="1">
    <location>
        <begin position="28"/>
        <end position="48"/>
    </location>
</feature>